<evidence type="ECO:0000313" key="23">
    <source>
        <dbReference type="EMBL" id="PEQ25372.1"/>
    </source>
</evidence>
<gene>
    <name evidence="22" type="primary">pyk</name>
    <name evidence="23" type="ORF">CH238_04945</name>
    <name evidence="22" type="ORF">CLOLEP_03925</name>
</gene>
<evidence type="ECO:0000256" key="17">
    <source>
        <dbReference type="NCBIfam" id="TIGR01064"/>
    </source>
</evidence>
<feature type="domain" description="Pyruvate kinase barrel" evidence="19">
    <location>
        <begin position="1"/>
        <end position="322"/>
    </location>
</feature>
<evidence type="ECO:0000259" key="20">
    <source>
        <dbReference type="Pfam" id="PF00391"/>
    </source>
</evidence>
<dbReference type="HOGENOM" id="CLU_015439_0_2_9"/>
<dbReference type="SUPFAM" id="SSF51621">
    <property type="entry name" value="Phosphoenolpyruvate/pyruvate domain"/>
    <property type="match status" value="1"/>
</dbReference>
<dbReference type="PANTHER" id="PTHR11817">
    <property type="entry name" value="PYRUVATE KINASE"/>
    <property type="match status" value="1"/>
</dbReference>
<dbReference type="EMBL" id="NOXF01000002">
    <property type="protein sequence ID" value="PEQ25372.1"/>
    <property type="molecule type" value="Genomic_DNA"/>
</dbReference>
<dbReference type="UniPathway" id="UPA00109">
    <property type="reaction ID" value="UER00188"/>
</dbReference>
<reference evidence="22 24" key="1">
    <citation type="submission" date="2007-08" db="EMBL/GenBank/DDBJ databases">
        <title>Draft genome sequence of Clostridium leptum (DSM 753).</title>
        <authorList>
            <person name="Sudarsanam P."/>
            <person name="Ley R."/>
            <person name="Guruge J."/>
            <person name="Turnbaugh P.J."/>
            <person name="Mahowald M."/>
            <person name="Liep D."/>
            <person name="Gordon J."/>
        </authorList>
    </citation>
    <scope>NUCLEOTIDE SEQUENCE [LARGE SCALE GENOMIC DNA]</scope>
    <source>
        <strain evidence="22 24">DSM 753</strain>
    </source>
</reference>
<dbReference type="Pfam" id="PF00391">
    <property type="entry name" value="PEP-utilizers"/>
    <property type="match status" value="1"/>
</dbReference>
<evidence type="ECO:0000256" key="3">
    <source>
        <dbReference type="ARBA" id="ARBA00004997"/>
    </source>
</evidence>
<evidence type="ECO:0000259" key="21">
    <source>
        <dbReference type="Pfam" id="PF02887"/>
    </source>
</evidence>
<dbReference type="GO" id="GO:0004743">
    <property type="term" value="F:pyruvate kinase activity"/>
    <property type="evidence" value="ECO:0007669"/>
    <property type="project" value="UniProtKB-UniRule"/>
</dbReference>
<dbReference type="InterPro" id="IPR001697">
    <property type="entry name" value="Pyr_Knase"/>
</dbReference>
<dbReference type="Proteomes" id="UP000003490">
    <property type="component" value="Unassembled WGS sequence"/>
</dbReference>
<dbReference type="FunFam" id="3.20.20.60:FF:000025">
    <property type="entry name" value="Pyruvate kinase"/>
    <property type="match status" value="1"/>
</dbReference>
<keyword evidence="9" id="KW-0479">Metal-binding</keyword>
<evidence type="ECO:0000256" key="12">
    <source>
        <dbReference type="ARBA" id="ARBA00022840"/>
    </source>
</evidence>
<comment type="catalytic activity">
    <reaction evidence="18">
        <text>pyruvate + ATP = phosphoenolpyruvate + ADP + H(+)</text>
        <dbReference type="Rhea" id="RHEA:18157"/>
        <dbReference type="ChEBI" id="CHEBI:15361"/>
        <dbReference type="ChEBI" id="CHEBI:15378"/>
        <dbReference type="ChEBI" id="CHEBI:30616"/>
        <dbReference type="ChEBI" id="CHEBI:58702"/>
        <dbReference type="ChEBI" id="CHEBI:456216"/>
        <dbReference type="EC" id="2.7.1.40"/>
    </reaction>
</comment>
<dbReference type="Gene3D" id="3.20.20.60">
    <property type="entry name" value="Phosphoenolpyruvate-binding domains"/>
    <property type="match status" value="1"/>
</dbReference>
<dbReference type="EC" id="2.7.1.40" evidence="6 17"/>
<evidence type="ECO:0000256" key="16">
    <source>
        <dbReference type="ARBA" id="ARBA00023317"/>
    </source>
</evidence>
<evidence type="ECO:0000256" key="11">
    <source>
        <dbReference type="ARBA" id="ARBA00022777"/>
    </source>
</evidence>
<protein>
    <recommendedName>
        <fullName evidence="7 17">Pyruvate kinase</fullName>
        <ecNumber evidence="6 17">2.7.1.40</ecNumber>
    </recommendedName>
</protein>
<evidence type="ECO:0000313" key="25">
    <source>
        <dbReference type="Proteomes" id="UP000220611"/>
    </source>
</evidence>
<evidence type="ECO:0000256" key="18">
    <source>
        <dbReference type="RuleBase" id="RU000504"/>
    </source>
</evidence>
<evidence type="ECO:0000259" key="19">
    <source>
        <dbReference type="Pfam" id="PF00224"/>
    </source>
</evidence>
<dbReference type="Pfam" id="PF02887">
    <property type="entry name" value="PK_C"/>
    <property type="match status" value="1"/>
</dbReference>
<dbReference type="GO" id="GO:0000287">
    <property type="term" value="F:magnesium ion binding"/>
    <property type="evidence" value="ECO:0007669"/>
    <property type="project" value="UniProtKB-UniRule"/>
</dbReference>
<dbReference type="InterPro" id="IPR015795">
    <property type="entry name" value="Pyrv_Knase_C"/>
</dbReference>
<dbReference type="SUPFAM" id="SSF52935">
    <property type="entry name" value="PK C-terminal domain-like"/>
    <property type="match status" value="1"/>
</dbReference>
<dbReference type="InterPro" id="IPR036918">
    <property type="entry name" value="Pyrv_Knase_C_sf"/>
</dbReference>
<dbReference type="InterPro" id="IPR040442">
    <property type="entry name" value="Pyrv_kinase-like_dom_sf"/>
</dbReference>
<dbReference type="AlphaFoldDB" id="A7VZ96"/>
<evidence type="ECO:0000256" key="15">
    <source>
        <dbReference type="ARBA" id="ARBA00023152"/>
    </source>
</evidence>
<feature type="domain" description="PEP-utilising enzyme mobile" evidence="20">
    <location>
        <begin position="503"/>
        <end position="574"/>
    </location>
</feature>
<keyword evidence="25" id="KW-1185">Reference proteome</keyword>
<dbReference type="GO" id="GO:0030955">
    <property type="term" value="F:potassium ion binding"/>
    <property type="evidence" value="ECO:0007669"/>
    <property type="project" value="UniProtKB-UniRule"/>
</dbReference>
<dbReference type="SUPFAM" id="SSF50800">
    <property type="entry name" value="PK beta-barrel domain-like"/>
    <property type="match status" value="1"/>
</dbReference>
<dbReference type="Gene3D" id="3.50.30.10">
    <property type="entry name" value="Phosphohistidine domain"/>
    <property type="match status" value="1"/>
</dbReference>
<comment type="caution">
    <text evidence="22">The sequence shown here is derived from an EMBL/GenBank/DDBJ whole genome shotgun (WGS) entry which is preliminary data.</text>
</comment>
<dbReference type="NCBIfam" id="NF004491">
    <property type="entry name" value="PRK05826.1"/>
    <property type="match status" value="1"/>
</dbReference>
<proteinExistence type="inferred from homology"/>
<comment type="similarity">
    <text evidence="4">In the C-terminal section; belongs to the PEP-utilizing enzyme family.</text>
</comment>
<keyword evidence="8 18" id="KW-0808">Transferase</keyword>
<evidence type="ECO:0000313" key="24">
    <source>
        <dbReference type="Proteomes" id="UP000003490"/>
    </source>
</evidence>
<evidence type="ECO:0000256" key="9">
    <source>
        <dbReference type="ARBA" id="ARBA00022723"/>
    </source>
</evidence>
<dbReference type="InterPro" id="IPR008279">
    <property type="entry name" value="PEP-util_enz_mobile_dom"/>
</dbReference>
<dbReference type="FunFam" id="2.40.33.10:FF:000001">
    <property type="entry name" value="Pyruvate kinase"/>
    <property type="match status" value="1"/>
</dbReference>
<keyword evidence="13 18" id="KW-0460">Magnesium</keyword>
<evidence type="ECO:0000256" key="2">
    <source>
        <dbReference type="ARBA" id="ARBA00001958"/>
    </source>
</evidence>
<dbReference type="NCBIfam" id="NF004978">
    <property type="entry name" value="PRK06354.1"/>
    <property type="match status" value="1"/>
</dbReference>
<comment type="pathway">
    <text evidence="3 18">Carbohydrate degradation; glycolysis; pyruvate from D-glyceraldehyde 3-phosphate: step 5/5.</text>
</comment>
<evidence type="ECO:0000256" key="4">
    <source>
        <dbReference type="ARBA" id="ARBA00006237"/>
    </source>
</evidence>
<evidence type="ECO:0000256" key="1">
    <source>
        <dbReference type="ARBA" id="ARBA00001946"/>
    </source>
</evidence>
<keyword evidence="15 18" id="KW-0324">Glycolysis</keyword>
<dbReference type="PROSITE" id="PS00110">
    <property type="entry name" value="PYRUVATE_KINASE"/>
    <property type="match status" value="1"/>
</dbReference>
<dbReference type="InterPro" id="IPR018209">
    <property type="entry name" value="Pyrv_Knase_AS"/>
</dbReference>
<dbReference type="InterPro" id="IPR011037">
    <property type="entry name" value="Pyrv_Knase-like_insert_dom_sf"/>
</dbReference>
<accession>A7VZ96</accession>
<dbReference type="InterPro" id="IPR015813">
    <property type="entry name" value="Pyrv/PenolPyrv_kinase-like_dom"/>
</dbReference>
<dbReference type="OrthoDB" id="9812123at2"/>
<comment type="cofactor">
    <cofactor evidence="1">
        <name>Mg(2+)</name>
        <dbReference type="ChEBI" id="CHEBI:18420"/>
    </cofactor>
</comment>
<evidence type="ECO:0000256" key="14">
    <source>
        <dbReference type="ARBA" id="ARBA00022958"/>
    </source>
</evidence>
<dbReference type="GO" id="GO:0016301">
    <property type="term" value="F:kinase activity"/>
    <property type="evidence" value="ECO:0007669"/>
    <property type="project" value="UniProtKB-KW"/>
</dbReference>
<dbReference type="InterPro" id="IPR015806">
    <property type="entry name" value="Pyrv_Knase_insert_dom_sf"/>
</dbReference>
<reference evidence="22 24" key="2">
    <citation type="submission" date="2007-08" db="EMBL/GenBank/DDBJ databases">
        <authorList>
            <person name="Fulton L."/>
            <person name="Clifton S."/>
            <person name="Fulton B."/>
            <person name="Xu J."/>
            <person name="Minx P."/>
            <person name="Pepin K.H."/>
            <person name="Johnson M."/>
            <person name="Thiruvilangam P."/>
            <person name="Bhonagiri V."/>
            <person name="Nash W.E."/>
            <person name="Wang C."/>
            <person name="Mardis E.R."/>
            <person name="Wilson R.K."/>
        </authorList>
    </citation>
    <scope>NUCLEOTIDE SEQUENCE [LARGE SCALE GENOMIC DNA]</scope>
    <source>
        <strain evidence="22 24">DSM 753</strain>
    </source>
</reference>
<comment type="similarity">
    <text evidence="5 18">Belongs to the pyruvate kinase family.</text>
</comment>
<evidence type="ECO:0000256" key="8">
    <source>
        <dbReference type="ARBA" id="ARBA00022679"/>
    </source>
</evidence>
<keyword evidence="12" id="KW-0067">ATP-binding</keyword>
<dbReference type="Gene3D" id="2.40.33.10">
    <property type="entry name" value="PK beta-barrel domain-like"/>
    <property type="match status" value="1"/>
</dbReference>
<reference evidence="23 25" key="3">
    <citation type="submission" date="2017-07" db="EMBL/GenBank/DDBJ databases">
        <title>Prevalence of linear plasmids in Cutibacterium (Propionibacterium) acnes isolates obtained from prostatic tissue.</title>
        <authorList>
            <person name="Davidsson S."/>
            <person name="Carlsson J."/>
            <person name="Molling P."/>
            <person name="Andren O."/>
            <person name="Andersson S.-O."/>
            <person name="Brzuszkiewicz E."/>
            <person name="Poehlein A."/>
            <person name="Al-Zeer M."/>
            <person name="Brinkmann V."/>
            <person name="Scavenius C."/>
            <person name="Nazipi S."/>
            <person name="Soderquist B."/>
            <person name="Bruggemann H."/>
        </authorList>
    </citation>
    <scope>NUCLEOTIDE SEQUENCE [LARGE SCALE GENOMIC DNA]</scope>
    <source>
        <strain evidence="23 25">DSM 753</strain>
    </source>
</reference>
<dbReference type="GO" id="GO:0005524">
    <property type="term" value="F:ATP binding"/>
    <property type="evidence" value="ECO:0007669"/>
    <property type="project" value="UniProtKB-KW"/>
</dbReference>
<sequence>MRKTKIICTLGPSTDDPEVLKQLMLNGMDVARVNMSHQDHDAQRVRIGAVKKLREELNLPVALLLDTKGPEIRTGNFSTPKVELEEGQIFTLTTNDVVGDNTVSSVTFQGLPQDVKRGDRILIDDGLIEMVVESTTDTDVVCTVINGGTISSHKGINVPGVTLSMPFISPKDEADIAFAVEEGFDFIAASFTRSASDILELRTELKKNHNDKIRIIAKIENQDGVENIDEIINVADGIMVARGDLGVEIPLEEIPIIQKELIKKAYNAGLQVITATQMLDSMMKNPRPTRAESTDVANAIYDGTSAIMLSGETAAGSYPVIALQTMARIAERTEEDIDYVSRFQKRDVYERPNVTSAISHATCTTAHDLGAVAIMGVSKSGKTARMISKYRPKCPIICGTTDAMVWRQMNLSWGVTPIMIEEKTNTDELFEHVVSVASSLNLVNSGDLVVITAGVPLGVSGTTNLLKVHLVGDALVSGIGVNNASICGNLCVCATEEEALKSFKPGDILVVPQTSNRLLDILKDCSGIITETPGINSHAAIVGLALDLPVLVGAENATKLLKSGTTVTLDCQRGIVFSGTSHHLPRPNR</sequence>
<feature type="domain" description="Pyruvate kinase C-terminal" evidence="21">
    <location>
        <begin position="357"/>
        <end position="469"/>
    </location>
</feature>
<dbReference type="Pfam" id="PF00224">
    <property type="entry name" value="PK"/>
    <property type="match status" value="1"/>
</dbReference>
<dbReference type="NCBIfam" id="TIGR01064">
    <property type="entry name" value="pyruv_kin"/>
    <property type="match status" value="1"/>
</dbReference>
<dbReference type="Gene3D" id="3.40.1380.20">
    <property type="entry name" value="Pyruvate kinase, C-terminal domain"/>
    <property type="match status" value="1"/>
</dbReference>
<dbReference type="InterPro" id="IPR015793">
    <property type="entry name" value="Pyrv_Knase_brl"/>
</dbReference>
<name>A7VZ96_9FIRM</name>
<organism evidence="22 24">
    <name type="scientific">[Clostridium] leptum DSM 753</name>
    <dbReference type="NCBI Taxonomy" id="428125"/>
    <lineage>
        <taxon>Bacteria</taxon>
        <taxon>Bacillati</taxon>
        <taxon>Bacillota</taxon>
        <taxon>Clostridia</taxon>
        <taxon>Eubacteriales</taxon>
        <taxon>Oscillospiraceae</taxon>
        <taxon>Oscillospiraceae incertae sedis</taxon>
    </lineage>
</organism>
<evidence type="ECO:0000256" key="7">
    <source>
        <dbReference type="ARBA" id="ARBA00018587"/>
    </source>
</evidence>
<dbReference type="Proteomes" id="UP000220611">
    <property type="component" value="Unassembled WGS sequence"/>
</dbReference>
<dbReference type="SUPFAM" id="SSF52009">
    <property type="entry name" value="Phosphohistidine domain"/>
    <property type="match status" value="1"/>
</dbReference>
<keyword evidence="14" id="KW-0630">Potassium</keyword>
<dbReference type="EMBL" id="ABCB02000021">
    <property type="protein sequence ID" value="EDO59874.1"/>
    <property type="molecule type" value="Genomic_DNA"/>
</dbReference>
<evidence type="ECO:0000256" key="6">
    <source>
        <dbReference type="ARBA" id="ARBA00012142"/>
    </source>
</evidence>
<keyword evidence="16 22" id="KW-0670">Pyruvate</keyword>
<keyword evidence="11 18" id="KW-0418">Kinase</keyword>
<evidence type="ECO:0000256" key="5">
    <source>
        <dbReference type="ARBA" id="ARBA00008663"/>
    </source>
</evidence>
<evidence type="ECO:0000256" key="13">
    <source>
        <dbReference type="ARBA" id="ARBA00022842"/>
    </source>
</evidence>
<keyword evidence="10" id="KW-0547">Nucleotide-binding</keyword>
<evidence type="ECO:0000256" key="10">
    <source>
        <dbReference type="ARBA" id="ARBA00022741"/>
    </source>
</evidence>
<dbReference type="eggNOG" id="COG0469">
    <property type="taxonomic scope" value="Bacteria"/>
</dbReference>
<comment type="cofactor">
    <cofactor evidence="2">
        <name>K(+)</name>
        <dbReference type="ChEBI" id="CHEBI:29103"/>
    </cofactor>
</comment>
<evidence type="ECO:0000313" key="22">
    <source>
        <dbReference type="EMBL" id="EDO59874.1"/>
    </source>
</evidence>
<dbReference type="InterPro" id="IPR036637">
    <property type="entry name" value="Phosphohistidine_dom_sf"/>
</dbReference>
<dbReference type="PRINTS" id="PR01050">
    <property type="entry name" value="PYRUVTKNASE"/>
</dbReference>